<dbReference type="Gene3D" id="3.30.1310.20">
    <property type="entry name" value="PRTase-like"/>
    <property type="match status" value="1"/>
</dbReference>
<protein>
    <submittedName>
        <fullName evidence="2">Phosphoribosyltransferase</fullName>
    </submittedName>
</protein>
<evidence type="ECO:0000313" key="3">
    <source>
        <dbReference type="Proteomes" id="UP000501802"/>
    </source>
</evidence>
<sequence>MRFKDRSDAGKVLAQLLARYDRKDNSLVLALPRGGVPVAYEVAIRLHCPLDVFIVRKLGFPTLPELAMGAIASGGLLVLNESLIRSKGISQEAIAQVVKVESQELVRREREYRAGKPSQIINGKTIFLIDDGLATGASMKAALLAVKQQNPTQLIIAVPVATEQSCDELRREADLVICARTPEPFYSVGYWYDDFSQTTDYEVHNLLQKATAIDLS</sequence>
<dbReference type="AlphaFoldDB" id="A0A6G9ARX9"/>
<organism evidence="2 3">
    <name type="scientific">Spirosoma aureum</name>
    <dbReference type="NCBI Taxonomy" id="2692134"/>
    <lineage>
        <taxon>Bacteria</taxon>
        <taxon>Pseudomonadati</taxon>
        <taxon>Bacteroidota</taxon>
        <taxon>Cytophagia</taxon>
        <taxon>Cytophagales</taxon>
        <taxon>Cytophagaceae</taxon>
        <taxon>Spirosoma</taxon>
    </lineage>
</organism>
<name>A0A6G9ARX9_9BACT</name>
<keyword evidence="2" id="KW-0808">Transferase</keyword>
<dbReference type="RefSeq" id="WP_167212423.1">
    <property type="nucleotide sequence ID" value="NZ_CP050063.1"/>
</dbReference>
<evidence type="ECO:0000259" key="1">
    <source>
        <dbReference type="Pfam" id="PF00156"/>
    </source>
</evidence>
<dbReference type="Proteomes" id="UP000501802">
    <property type="component" value="Chromosome"/>
</dbReference>
<accession>A0A6G9ARX9</accession>
<dbReference type="CDD" id="cd06223">
    <property type="entry name" value="PRTases_typeI"/>
    <property type="match status" value="1"/>
</dbReference>
<keyword evidence="2" id="KW-0328">Glycosyltransferase</keyword>
<proteinExistence type="predicted"/>
<dbReference type="Gene3D" id="3.40.50.2020">
    <property type="match status" value="1"/>
</dbReference>
<dbReference type="EMBL" id="CP050063">
    <property type="protein sequence ID" value="QIP15079.1"/>
    <property type="molecule type" value="Genomic_DNA"/>
</dbReference>
<evidence type="ECO:0000313" key="2">
    <source>
        <dbReference type="EMBL" id="QIP15079.1"/>
    </source>
</evidence>
<dbReference type="KEGG" id="spib:G8759_21860"/>
<feature type="domain" description="Phosphoribosyltransferase" evidence="1">
    <location>
        <begin position="12"/>
        <end position="174"/>
    </location>
</feature>
<gene>
    <name evidence="2" type="ORF">G8759_21860</name>
</gene>
<dbReference type="SUPFAM" id="SSF53271">
    <property type="entry name" value="PRTase-like"/>
    <property type="match status" value="1"/>
</dbReference>
<keyword evidence="3" id="KW-1185">Reference proteome</keyword>
<dbReference type="InterPro" id="IPR029057">
    <property type="entry name" value="PRTase-like"/>
</dbReference>
<reference evidence="2 3" key="1">
    <citation type="submission" date="2020-03" db="EMBL/GenBank/DDBJ databases">
        <authorList>
            <person name="Kim M.K."/>
        </authorList>
    </citation>
    <scope>NUCLEOTIDE SEQUENCE [LARGE SCALE GENOMIC DNA]</scope>
    <source>
        <strain evidence="2 3">BT328</strain>
    </source>
</reference>
<dbReference type="GO" id="GO:0016757">
    <property type="term" value="F:glycosyltransferase activity"/>
    <property type="evidence" value="ECO:0007669"/>
    <property type="project" value="UniProtKB-KW"/>
</dbReference>
<dbReference type="InterPro" id="IPR000836">
    <property type="entry name" value="PRTase_dom"/>
</dbReference>
<dbReference type="Pfam" id="PF00156">
    <property type="entry name" value="Pribosyltran"/>
    <property type="match status" value="1"/>
</dbReference>